<comment type="caution">
    <text evidence="1">The sequence shown here is derived from an EMBL/GenBank/DDBJ whole genome shotgun (WGS) entry which is preliminary data.</text>
</comment>
<accession>A0A4Y8WA26</accession>
<evidence type="ECO:0000313" key="2">
    <source>
        <dbReference type="Proteomes" id="UP000297753"/>
    </source>
</evidence>
<dbReference type="EMBL" id="SATR01000062">
    <property type="protein sequence ID" value="TFH89506.1"/>
    <property type="molecule type" value="Genomic_DNA"/>
</dbReference>
<keyword evidence="2" id="KW-1185">Reference proteome</keyword>
<organism evidence="1 2">
    <name type="scientific">Vibrio ouci</name>
    <dbReference type="NCBI Taxonomy" id="2499078"/>
    <lineage>
        <taxon>Bacteria</taxon>
        <taxon>Pseudomonadati</taxon>
        <taxon>Pseudomonadota</taxon>
        <taxon>Gammaproteobacteria</taxon>
        <taxon>Vibrionales</taxon>
        <taxon>Vibrionaceae</taxon>
        <taxon>Vibrio</taxon>
    </lineage>
</organism>
<reference evidence="1 2" key="1">
    <citation type="submission" date="2019-01" db="EMBL/GenBank/DDBJ databases">
        <title>Vibrio BEI176 sp. nov, a marine bacterium isolated from China: eastern marignal seas.</title>
        <authorList>
            <person name="Li B."/>
        </authorList>
    </citation>
    <scope>NUCLEOTIDE SEQUENCE [LARGE SCALE GENOMIC DNA]</scope>
    <source>
        <strain evidence="1 2">BEI176</strain>
    </source>
</reference>
<sequence length="125" mass="13967">MRIVYGICGSNIAELIGQPIDTESTILKVKALHRIGEHLIFAALINTTGSIFQPTVLPLCVIVKNQPTVHRAGTLPSANIDALKGRQRKKYLRKLKKWQPLTPENWTLHISRKLAIKCGCKFLEA</sequence>
<proteinExistence type="predicted"/>
<protein>
    <submittedName>
        <fullName evidence="1">Uncharacterized protein</fullName>
    </submittedName>
</protein>
<name>A0A4Y8WA26_9VIBR</name>
<dbReference type="RefSeq" id="WP_134837341.1">
    <property type="nucleotide sequence ID" value="NZ_SATR01000062.1"/>
</dbReference>
<evidence type="ECO:0000313" key="1">
    <source>
        <dbReference type="EMBL" id="TFH89506.1"/>
    </source>
</evidence>
<dbReference type="AlphaFoldDB" id="A0A4Y8WA26"/>
<dbReference type="Proteomes" id="UP000297753">
    <property type="component" value="Unassembled WGS sequence"/>
</dbReference>
<gene>
    <name evidence="1" type="ORF">ELS82_21880</name>
</gene>